<dbReference type="AlphaFoldDB" id="E1PK74"/>
<name>E1PK74_MAGIU</name>
<protein>
    <recommendedName>
        <fullName evidence="3">KilA-N DNA-binding domain-containing protein</fullName>
    </recommendedName>
</protein>
<sequence length="44" mass="4998">MTYVFTEQGIAMLSAVLKSDVAVEVSIKIMNSFVEMRRFLISNQ</sequence>
<accession>E1PK74</accession>
<proteinExistence type="predicted"/>
<evidence type="ECO:0008006" key="3">
    <source>
        <dbReference type="Google" id="ProtNLM"/>
    </source>
</evidence>
<organism evidence="1 2">
    <name type="scientific">Mageeibacillus indolicus (strain UPII9-5)</name>
    <name type="common">Clostridiales genomosp. BVAB3 (strain UPII9-5)</name>
    <dbReference type="NCBI Taxonomy" id="699246"/>
    <lineage>
        <taxon>Bacteria</taxon>
        <taxon>Bacillati</taxon>
        <taxon>Bacillota</taxon>
        <taxon>Clostridia</taxon>
        <taxon>Eubacteriales</taxon>
        <taxon>Oscillospiraceae</taxon>
        <taxon>Mageeibacillus</taxon>
    </lineage>
</organism>
<dbReference type="eggNOG" id="COG1502">
    <property type="taxonomic scope" value="Bacteria"/>
</dbReference>
<dbReference type="HOGENOM" id="CLU_3218288_0_0_9"/>
<evidence type="ECO:0000313" key="1">
    <source>
        <dbReference type="EMBL" id="ADN43929.1"/>
    </source>
</evidence>
<dbReference type="EMBL" id="CP001850">
    <property type="protein sequence ID" value="ADN43929.1"/>
    <property type="molecule type" value="Genomic_DNA"/>
</dbReference>
<keyword evidence="2" id="KW-1185">Reference proteome</keyword>
<dbReference type="KEGG" id="clo:HMPREF0868_1062"/>
<evidence type="ECO:0000313" key="2">
    <source>
        <dbReference type="Proteomes" id="UP000008234"/>
    </source>
</evidence>
<gene>
    <name evidence="1" type="ordered locus">HMPREF0868_1062</name>
</gene>
<dbReference type="STRING" id="699246.HMPREF0868_1062"/>
<reference evidence="2" key="1">
    <citation type="submission" date="2009-12" db="EMBL/GenBank/DDBJ databases">
        <title>Sequence of Clostridiales genomosp. BVAB3 str. UPII9-5.</title>
        <authorList>
            <person name="Madupu R."/>
            <person name="Durkin A.S."/>
            <person name="Torralba M."/>
            <person name="Methe B."/>
            <person name="Sutton G.G."/>
            <person name="Strausberg R.L."/>
            <person name="Nelson K.E."/>
        </authorList>
    </citation>
    <scope>NUCLEOTIDE SEQUENCE [LARGE SCALE GENOMIC DNA]</scope>
    <source>
        <strain evidence="2">UPII9-5</strain>
    </source>
</reference>
<dbReference type="Proteomes" id="UP000008234">
    <property type="component" value="Chromosome"/>
</dbReference>